<reference evidence="2" key="3">
    <citation type="submission" date="2015-06" db="UniProtKB">
        <authorList>
            <consortium name="EnsemblProtists"/>
        </authorList>
    </citation>
    <scope>IDENTIFICATION</scope>
</reference>
<dbReference type="SUPFAM" id="SSF48371">
    <property type="entry name" value="ARM repeat"/>
    <property type="match status" value="1"/>
</dbReference>
<dbReference type="InterPro" id="IPR011989">
    <property type="entry name" value="ARM-like"/>
</dbReference>
<evidence type="ECO:0000313" key="1">
    <source>
        <dbReference type="EMBL" id="EKX42808.1"/>
    </source>
</evidence>
<name>L1J2R4_GUITC</name>
<evidence type="ECO:0000313" key="2">
    <source>
        <dbReference type="EnsemblProtists" id="EKX42808"/>
    </source>
</evidence>
<dbReference type="PaxDb" id="55529-EKX42808"/>
<evidence type="ECO:0000313" key="3">
    <source>
        <dbReference type="Proteomes" id="UP000011087"/>
    </source>
</evidence>
<reference evidence="1 3" key="1">
    <citation type="journal article" date="2012" name="Nature">
        <title>Algal genomes reveal evolutionary mosaicism and the fate of nucleomorphs.</title>
        <authorList>
            <consortium name="DOE Joint Genome Institute"/>
            <person name="Curtis B.A."/>
            <person name="Tanifuji G."/>
            <person name="Burki F."/>
            <person name="Gruber A."/>
            <person name="Irimia M."/>
            <person name="Maruyama S."/>
            <person name="Arias M.C."/>
            <person name="Ball S.G."/>
            <person name="Gile G.H."/>
            <person name="Hirakawa Y."/>
            <person name="Hopkins J.F."/>
            <person name="Kuo A."/>
            <person name="Rensing S.A."/>
            <person name="Schmutz J."/>
            <person name="Symeonidi A."/>
            <person name="Elias M."/>
            <person name="Eveleigh R.J."/>
            <person name="Herman E.K."/>
            <person name="Klute M.J."/>
            <person name="Nakayama T."/>
            <person name="Obornik M."/>
            <person name="Reyes-Prieto A."/>
            <person name="Armbrust E.V."/>
            <person name="Aves S.J."/>
            <person name="Beiko R.G."/>
            <person name="Coutinho P."/>
            <person name="Dacks J.B."/>
            <person name="Durnford D.G."/>
            <person name="Fast N.M."/>
            <person name="Green B.R."/>
            <person name="Grisdale C.J."/>
            <person name="Hempel F."/>
            <person name="Henrissat B."/>
            <person name="Hoppner M.P."/>
            <person name="Ishida K."/>
            <person name="Kim E."/>
            <person name="Koreny L."/>
            <person name="Kroth P.G."/>
            <person name="Liu Y."/>
            <person name="Malik S.B."/>
            <person name="Maier U.G."/>
            <person name="McRose D."/>
            <person name="Mock T."/>
            <person name="Neilson J.A."/>
            <person name="Onodera N.T."/>
            <person name="Poole A.M."/>
            <person name="Pritham E.J."/>
            <person name="Richards T.A."/>
            <person name="Rocap G."/>
            <person name="Roy S.W."/>
            <person name="Sarai C."/>
            <person name="Schaack S."/>
            <person name="Shirato S."/>
            <person name="Slamovits C.H."/>
            <person name="Spencer D.F."/>
            <person name="Suzuki S."/>
            <person name="Worden A.Z."/>
            <person name="Zauner S."/>
            <person name="Barry K."/>
            <person name="Bell C."/>
            <person name="Bharti A.K."/>
            <person name="Crow J.A."/>
            <person name="Grimwood J."/>
            <person name="Kramer R."/>
            <person name="Lindquist E."/>
            <person name="Lucas S."/>
            <person name="Salamov A."/>
            <person name="McFadden G.I."/>
            <person name="Lane C.E."/>
            <person name="Keeling P.J."/>
            <person name="Gray M.W."/>
            <person name="Grigoriev I.V."/>
            <person name="Archibald J.M."/>
        </authorList>
    </citation>
    <scope>NUCLEOTIDE SEQUENCE</scope>
    <source>
        <strain evidence="1 3">CCMP2712</strain>
    </source>
</reference>
<dbReference type="GeneID" id="17299552"/>
<sequence length="342" mass="38085">MQLSIEARDDPDFSFSLSALSVLANDQSPTWDIFSTFPDPTKRFVSNQLVLRLCSSICELVMEADAHGRKRYSTGVKEEADMPCSEDRLPLRTQHGDPVSSATDNALILSQILLNFMANSKIASNLSNNSLCLRQLLRSMKFGFAAINVNVMKILLRVGRAATSQHVIEGCLDVLMWQLGHNDEALVMSTCLESISLYVETEDAQAARERRVDARNLCTMMRQHHLLRTLDTHGLFHPSNLVRERTLELLVCLGKHREDAIRLDVAQQANLCKTLCVLSVQDEEWKSRAMAARALLGLSLRKDGKMCRQMVEHVVGYEENMARAMLGGEVSSDVAACMSAAS</sequence>
<dbReference type="RefSeq" id="XP_005829788.1">
    <property type="nucleotide sequence ID" value="XM_005829731.1"/>
</dbReference>
<accession>L1J2R4</accession>
<dbReference type="KEGG" id="gtt:GUITHDRAFT_140958"/>
<dbReference type="EMBL" id="JH993014">
    <property type="protein sequence ID" value="EKX42808.1"/>
    <property type="molecule type" value="Genomic_DNA"/>
</dbReference>
<dbReference type="InterPro" id="IPR016024">
    <property type="entry name" value="ARM-type_fold"/>
</dbReference>
<reference evidence="3" key="2">
    <citation type="submission" date="2012-11" db="EMBL/GenBank/DDBJ databases">
        <authorList>
            <person name="Kuo A."/>
            <person name="Curtis B.A."/>
            <person name="Tanifuji G."/>
            <person name="Burki F."/>
            <person name="Gruber A."/>
            <person name="Irimia M."/>
            <person name="Maruyama S."/>
            <person name="Arias M.C."/>
            <person name="Ball S.G."/>
            <person name="Gile G.H."/>
            <person name="Hirakawa Y."/>
            <person name="Hopkins J.F."/>
            <person name="Rensing S.A."/>
            <person name="Schmutz J."/>
            <person name="Symeonidi A."/>
            <person name="Elias M."/>
            <person name="Eveleigh R.J."/>
            <person name="Herman E.K."/>
            <person name="Klute M.J."/>
            <person name="Nakayama T."/>
            <person name="Obornik M."/>
            <person name="Reyes-Prieto A."/>
            <person name="Armbrust E.V."/>
            <person name="Aves S.J."/>
            <person name="Beiko R.G."/>
            <person name="Coutinho P."/>
            <person name="Dacks J.B."/>
            <person name="Durnford D.G."/>
            <person name="Fast N.M."/>
            <person name="Green B.R."/>
            <person name="Grisdale C."/>
            <person name="Hempe F."/>
            <person name="Henrissat B."/>
            <person name="Hoppner M.P."/>
            <person name="Ishida K.-I."/>
            <person name="Kim E."/>
            <person name="Koreny L."/>
            <person name="Kroth P.G."/>
            <person name="Liu Y."/>
            <person name="Malik S.-B."/>
            <person name="Maier U.G."/>
            <person name="McRose D."/>
            <person name="Mock T."/>
            <person name="Neilson J.A."/>
            <person name="Onodera N.T."/>
            <person name="Poole A.M."/>
            <person name="Pritham E.J."/>
            <person name="Richards T.A."/>
            <person name="Rocap G."/>
            <person name="Roy S.W."/>
            <person name="Sarai C."/>
            <person name="Schaack S."/>
            <person name="Shirato S."/>
            <person name="Slamovits C.H."/>
            <person name="Spencer D.F."/>
            <person name="Suzuki S."/>
            <person name="Worden A.Z."/>
            <person name="Zauner S."/>
            <person name="Barry K."/>
            <person name="Bell C."/>
            <person name="Bharti A.K."/>
            <person name="Crow J.A."/>
            <person name="Grimwood J."/>
            <person name="Kramer R."/>
            <person name="Lindquist E."/>
            <person name="Lucas S."/>
            <person name="Salamov A."/>
            <person name="McFadden G.I."/>
            <person name="Lane C.E."/>
            <person name="Keeling P.J."/>
            <person name="Gray M.W."/>
            <person name="Grigoriev I.V."/>
            <person name="Archibald J.M."/>
        </authorList>
    </citation>
    <scope>NUCLEOTIDE SEQUENCE</scope>
    <source>
        <strain evidence="3">CCMP2712</strain>
    </source>
</reference>
<dbReference type="Gene3D" id="1.25.10.10">
    <property type="entry name" value="Leucine-rich Repeat Variant"/>
    <property type="match status" value="1"/>
</dbReference>
<protein>
    <submittedName>
        <fullName evidence="1 2">Uncharacterized protein</fullName>
    </submittedName>
</protein>
<dbReference type="AlphaFoldDB" id="L1J2R4"/>
<gene>
    <name evidence="1" type="ORF">GUITHDRAFT_140958</name>
</gene>
<dbReference type="HOGENOM" id="CLU_812478_0_0_1"/>
<dbReference type="Proteomes" id="UP000011087">
    <property type="component" value="Unassembled WGS sequence"/>
</dbReference>
<dbReference type="EnsemblProtists" id="EKX42808">
    <property type="protein sequence ID" value="EKX42808"/>
    <property type="gene ID" value="GUITHDRAFT_140958"/>
</dbReference>
<keyword evidence="3" id="KW-1185">Reference proteome</keyword>
<proteinExistence type="predicted"/>
<organism evidence="1">
    <name type="scientific">Guillardia theta (strain CCMP2712)</name>
    <name type="common">Cryptophyte</name>
    <dbReference type="NCBI Taxonomy" id="905079"/>
    <lineage>
        <taxon>Eukaryota</taxon>
        <taxon>Cryptophyceae</taxon>
        <taxon>Pyrenomonadales</taxon>
        <taxon>Geminigeraceae</taxon>
        <taxon>Guillardia</taxon>
    </lineage>
</organism>